<accession>A0A974SHH0</accession>
<keyword evidence="3" id="KW-1003">Cell membrane</keyword>
<comment type="similarity">
    <text evidence="7">Belongs to the binding-protein-dependent transport system permease family.</text>
</comment>
<dbReference type="InterPro" id="IPR035906">
    <property type="entry name" value="MetI-like_sf"/>
</dbReference>
<evidence type="ECO:0000256" key="1">
    <source>
        <dbReference type="ARBA" id="ARBA00004651"/>
    </source>
</evidence>
<dbReference type="GO" id="GO:0055085">
    <property type="term" value="P:transmembrane transport"/>
    <property type="evidence" value="ECO:0007669"/>
    <property type="project" value="InterPro"/>
</dbReference>
<evidence type="ECO:0000256" key="7">
    <source>
        <dbReference type="RuleBase" id="RU363032"/>
    </source>
</evidence>
<dbReference type="PROSITE" id="PS50928">
    <property type="entry name" value="ABC_TM1"/>
    <property type="match status" value="1"/>
</dbReference>
<keyword evidence="2 7" id="KW-0813">Transport</keyword>
<dbReference type="RefSeq" id="WP_203193189.1">
    <property type="nucleotide sequence ID" value="NZ_CP063362.1"/>
</dbReference>
<sequence length="250" mass="26557">MANKWALRAASLAVVGVTWQIVGSRLNPIFLSTPTAVFKAGVALVANGELPAAMLVSLGVVFAGFGVAILVGVPLGLAMGRSRTVEYLLDPYVNALYVVPRIALIPLIIVWLGLGIPAQIAVVFGTSVFPILISTHTGVRNVSSNLIETARSFGAGESELVRKIILPASVPFIMSGLRLGIGQAIIGMIVAQMFLGISGMGFMLVNYGNQFATNYVFVIVVALAVLGVLLTEMVRLLESRFSHWRQAPPR</sequence>
<dbReference type="SUPFAM" id="SSF161098">
    <property type="entry name" value="MetI-like"/>
    <property type="match status" value="1"/>
</dbReference>
<evidence type="ECO:0000256" key="5">
    <source>
        <dbReference type="ARBA" id="ARBA00022989"/>
    </source>
</evidence>
<gene>
    <name evidence="9" type="ORF">EZH22_25535</name>
</gene>
<feature type="domain" description="ABC transmembrane type-1" evidence="8">
    <location>
        <begin position="54"/>
        <end position="238"/>
    </location>
</feature>
<dbReference type="AlphaFoldDB" id="A0A974SHH0"/>
<feature type="transmembrane region" description="Helical" evidence="7">
    <location>
        <begin position="211"/>
        <end position="230"/>
    </location>
</feature>
<feature type="transmembrane region" description="Helical" evidence="7">
    <location>
        <begin position="55"/>
        <end position="80"/>
    </location>
</feature>
<proteinExistence type="inferred from homology"/>
<evidence type="ECO:0000313" key="10">
    <source>
        <dbReference type="Proteomes" id="UP000596427"/>
    </source>
</evidence>
<organism evidence="9 10">
    <name type="scientific">Xanthobacter dioxanivorans</name>
    <dbReference type="NCBI Taxonomy" id="2528964"/>
    <lineage>
        <taxon>Bacteria</taxon>
        <taxon>Pseudomonadati</taxon>
        <taxon>Pseudomonadota</taxon>
        <taxon>Alphaproteobacteria</taxon>
        <taxon>Hyphomicrobiales</taxon>
        <taxon>Xanthobacteraceae</taxon>
        <taxon>Xanthobacter</taxon>
    </lineage>
</organism>
<reference evidence="9 10" key="1">
    <citation type="submission" date="2020-10" db="EMBL/GenBank/DDBJ databases">
        <title>Degradation of 1,4-Dioxane by Xanthobacter sp. YN2, via a Novel Group-2 Soluble Di-Iron Monooxygenase.</title>
        <authorList>
            <person name="Ma F."/>
            <person name="Wang Y."/>
            <person name="Yang J."/>
            <person name="Guo H."/>
            <person name="Su D."/>
            <person name="Yu L."/>
        </authorList>
    </citation>
    <scope>NUCLEOTIDE SEQUENCE [LARGE SCALE GENOMIC DNA]</scope>
    <source>
        <strain evidence="9 10">YN2</strain>
    </source>
</reference>
<dbReference type="CDD" id="cd06261">
    <property type="entry name" value="TM_PBP2"/>
    <property type="match status" value="1"/>
</dbReference>
<keyword evidence="5 7" id="KW-1133">Transmembrane helix</keyword>
<evidence type="ECO:0000256" key="2">
    <source>
        <dbReference type="ARBA" id="ARBA00022448"/>
    </source>
</evidence>
<dbReference type="InterPro" id="IPR000515">
    <property type="entry name" value="MetI-like"/>
</dbReference>
<dbReference type="KEGG" id="xdi:EZH22_25535"/>
<evidence type="ECO:0000313" key="9">
    <source>
        <dbReference type="EMBL" id="QRG06281.1"/>
    </source>
</evidence>
<evidence type="ECO:0000256" key="6">
    <source>
        <dbReference type="ARBA" id="ARBA00023136"/>
    </source>
</evidence>
<feature type="transmembrane region" description="Helical" evidence="7">
    <location>
        <begin position="184"/>
        <end position="205"/>
    </location>
</feature>
<evidence type="ECO:0000259" key="8">
    <source>
        <dbReference type="PROSITE" id="PS50928"/>
    </source>
</evidence>
<keyword evidence="6 7" id="KW-0472">Membrane</keyword>
<comment type="subcellular location">
    <subcellularLocation>
        <location evidence="1 7">Cell membrane</location>
        <topology evidence="1 7">Multi-pass membrane protein</topology>
    </subcellularLocation>
</comment>
<keyword evidence="10" id="KW-1185">Reference proteome</keyword>
<dbReference type="PANTHER" id="PTHR30151:SF0">
    <property type="entry name" value="ABC TRANSPORTER PERMEASE PROTEIN MJ0413-RELATED"/>
    <property type="match status" value="1"/>
</dbReference>
<dbReference type="GO" id="GO:0005886">
    <property type="term" value="C:plasma membrane"/>
    <property type="evidence" value="ECO:0007669"/>
    <property type="project" value="UniProtKB-SubCell"/>
</dbReference>
<evidence type="ECO:0000256" key="3">
    <source>
        <dbReference type="ARBA" id="ARBA00022475"/>
    </source>
</evidence>
<dbReference type="Pfam" id="PF00528">
    <property type="entry name" value="BPD_transp_1"/>
    <property type="match status" value="1"/>
</dbReference>
<dbReference type="Proteomes" id="UP000596427">
    <property type="component" value="Chromosome"/>
</dbReference>
<dbReference type="EMBL" id="CP063362">
    <property type="protein sequence ID" value="QRG06281.1"/>
    <property type="molecule type" value="Genomic_DNA"/>
</dbReference>
<dbReference type="PANTHER" id="PTHR30151">
    <property type="entry name" value="ALKANE SULFONATE ABC TRANSPORTER-RELATED, MEMBRANE SUBUNIT"/>
    <property type="match status" value="1"/>
</dbReference>
<evidence type="ECO:0000256" key="4">
    <source>
        <dbReference type="ARBA" id="ARBA00022692"/>
    </source>
</evidence>
<protein>
    <submittedName>
        <fullName evidence="9">ABC transporter permease</fullName>
    </submittedName>
</protein>
<feature type="transmembrane region" description="Helical" evidence="7">
    <location>
        <begin position="92"/>
        <end position="114"/>
    </location>
</feature>
<dbReference type="Gene3D" id="1.10.3720.10">
    <property type="entry name" value="MetI-like"/>
    <property type="match status" value="1"/>
</dbReference>
<name>A0A974SHH0_9HYPH</name>
<keyword evidence="4 7" id="KW-0812">Transmembrane</keyword>